<dbReference type="PANTHER" id="PTHR33789:SF5">
    <property type="entry name" value="BET V I_MAJOR LATEX PROTEIN DOMAIN-CONTAINING PROTEIN"/>
    <property type="match status" value="1"/>
</dbReference>
<reference evidence="2" key="1">
    <citation type="submission" date="2024-02" db="EMBL/GenBank/DDBJ databases">
        <authorList>
            <consortium name="ELIXIR-Norway"/>
            <consortium name="Elixir Norway"/>
        </authorList>
    </citation>
    <scope>NUCLEOTIDE SEQUENCE</scope>
</reference>
<evidence type="ECO:0000313" key="3">
    <source>
        <dbReference type="Proteomes" id="UP001497512"/>
    </source>
</evidence>
<dbReference type="CDD" id="cd07821">
    <property type="entry name" value="PYR_PYL_RCAR_like"/>
    <property type="match status" value="1"/>
</dbReference>
<feature type="region of interest" description="Disordered" evidence="1">
    <location>
        <begin position="103"/>
        <end position="133"/>
    </location>
</feature>
<organism evidence="2 3">
    <name type="scientific">Sphagnum troendelagicum</name>
    <dbReference type="NCBI Taxonomy" id="128251"/>
    <lineage>
        <taxon>Eukaryota</taxon>
        <taxon>Viridiplantae</taxon>
        <taxon>Streptophyta</taxon>
        <taxon>Embryophyta</taxon>
        <taxon>Bryophyta</taxon>
        <taxon>Sphagnophytina</taxon>
        <taxon>Sphagnopsida</taxon>
        <taxon>Sphagnales</taxon>
        <taxon>Sphagnaceae</taxon>
        <taxon>Sphagnum</taxon>
    </lineage>
</organism>
<dbReference type="InterPro" id="IPR019587">
    <property type="entry name" value="Polyketide_cyclase/dehydratase"/>
</dbReference>
<keyword evidence="3" id="KW-1185">Reference proteome</keyword>
<dbReference type="SUPFAM" id="SSF55961">
    <property type="entry name" value="Bet v1-like"/>
    <property type="match status" value="1"/>
</dbReference>
<dbReference type="InterPro" id="IPR023393">
    <property type="entry name" value="START-like_dom_sf"/>
</dbReference>
<accession>A0ABP0UJD9</accession>
<dbReference type="Proteomes" id="UP001497512">
    <property type="component" value="Chromosome 4"/>
</dbReference>
<dbReference type="PANTHER" id="PTHR33789">
    <property type="entry name" value="LACHRYMATORY-FACTOR SYNTHASE"/>
    <property type="match status" value="1"/>
</dbReference>
<dbReference type="InterPro" id="IPR053249">
    <property type="entry name" value="LFS"/>
</dbReference>
<protein>
    <submittedName>
        <fullName evidence="2">Uncharacterized protein</fullName>
    </submittedName>
</protein>
<dbReference type="EMBL" id="OZ019896">
    <property type="protein sequence ID" value="CAK9222716.1"/>
    <property type="molecule type" value="Genomic_DNA"/>
</dbReference>
<sequence>MTTVAAGSAIAITVRPPQQTSLFHHPRSFQLAPAAAFKAPHHSSSSSSSSIVAVVVVREQSSRRSSLQVRSGRVYSCCSKNFLSFPSLPDAFRGATRQRLTAAARPNSEAIRAAGDSSEMEADQEQEAQQQQEKWTGGVELTLSCPVKSAWAVQSDFLGLHKWAPNIFLCELVEGENKKVGCLRHCVGTGTTWVHERLLQFDDDNMYMSYRMEQNHFIFPKGFQGYHSTVQLRDGGEGKTKISWTYSVDPVFSQTEEELTTFMTGFYTSYLKSLETAANSNLVTSSNTTSTQDNAAIGASYSVPENATTAQAN</sequence>
<gene>
    <name evidence="2" type="ORF">CSSPTR1EN2_LOCUS16335</name>
</gene>
<dbReference type="Gene3D" id="3.30.530.20">
    <property type="match status" value="1"/>
</dbReference>
<name>A0ABP0UJD9_9BRYO</name>
<evidence type="ECO:0000313" key="2">
    <source>
        <dbReference type="EMBL" id="CAK9222716.1"/>
    </source>
</evidence>
<dbReference type="Pfam" id="PF10604">
    <property type="entry name" value="Polyketide_cyc2"/>
    <property type="match status" value="1"/>
</dbReference>
<evidence type="ECO:0000256" key="1">
    <source>
        <dbReference type="SAM" id="MobiDB-lite"/>
    </source>
</evidence>
<proteinExistence type="predicted"/>